<evidence type="ECO:0000256" key="7">
    <source>
        <dbReference type="ARBA" id="ARBA00023136"/>
    </source>
</evidence>
<feature type="transmembrane region" description="Helical" evidence="9">
    <location>
        <begin position="41"/>
        <end position="63"/>
    </location>
</feature>
<dbReference type="PANTHER" id="PTHR23501">
    <property type="entry name" value="MAJOR FACILITATOR SUPERFAMILY"/>
    <property type="match status" value="1"/>
</dbReference>
<dbReference type="Proteomes" id="UP000004367">
    <property type="component" value="Unassembled WGS sequence"/>
</dbReference>
<dbReference type="SUPFAM" id="SSF103473">
    <property type="entry name" value="MFS general substrate transporter"/>
    <property type="match status" value="1"/>
</dbReference>
<organism evidence="11 12">
    <name type="scientific">Mobilicoccus pelagius NBRC 104925</name>
    <dbReference type="NCBI Taxonomy" id="1089455"/>
    <lineage>
        <taxon>Bacteria</taxon>
        <taxon>Bacillati</taxon>
        <taxon>Actinomycetota</taxon>
        <taxon>Actinomycetes</taxon>
        <taxon>Micrococcales</taxon>
        <taxon>Dermatophilaceae</taxon>
        <taxon>Mobilicoccus</taxon>
    </lineage>
</organism>
<feature type="transmembrane region" description="Helical" evidence="9">
    <location>
        <begin position="164"/>
        <end position="182"/>
    </location>
</feature>
<evidence type="ECO:0000313" key="11">
    <source>
        <dbReference type="EMBL" id="GAB48898.1"/>
    </source>
</evidence>
<dbReference type="EMBL" id="BAFE01000062">
    <property type="protein sequence ID" value="GAB48898.1"/>
    <property type="molecule type" value="Genomic_DNA"/>
</dbReference>
<dbReference type="InterPro" id="IPR036259">
    <property type="entry name" value="MFS_trans_sf"/>
</dbReference>
<keyword evidence="7 9" id="KW-0472">Membrane</keyword>
<evidence type="ECO:0000256" key="4">
    <source>
        <dbReference type="ARBA" id="ARBA00022475"/>
    </source>
</evidence>
<feature type="transmembrane region" description="Helical" evidence="9">
    <location>
        <begin position="500"/>
        <end position="521"/>
    </location>
</feature>
<sequence>MTTSNPSAPERATQTGRPGTDTTANSTEPRPFSLDPAGKRVFIGLMLGMLVSSISQTIVSPAMPRIVAELGGMEHYSWLATSAMLVSAITVPIVGKLSDLYGRRPFYLGGLLVFMLGSVLAGMSQNFWFLVFARAVQGVGMGTLMPLSQTIIGDIIPPRARGKYQGVMGAMFGVSSIVGPLVGGFVTDHWGWRWLFYVSLPVGILAFGAIFRFLHLEHERRDAKIDWAGIVVLTVTLLALLLATSLGGTTWAWDSGRIIGLYVAGTIGLVLFVLVENRAAEPVIPLRLFRSSVFTFSNIASFGVSMLMFGALIYIPVYAQGVLGVDATQSGLILMPMSVTMIGLSIIAGMVITRTGRYKEQTLLGVLVLGIGYWMLTRLHYGSENLDLTIAMVVLGAGLGISMQVYTLVVQNIVPRADLGVATAATQFFRNVGSTIGIAVFGTIMTSRMGDAIASHLPPQAAAKMPAGGLDAGAVLDPSVLAKLPAPVALAVRQGLADSLHAVFVVGLPLVALVFLATLLIKQVPLRDTLGSGPEDAGRELLDGMAQSSADDERLARARRESDARTKERLLGLELQNLAIRATGDEFPLLRRGVADLGEGDVNRGIALLERTAHMLLTEDAKVAANAERYALEVARVGERRGGVLSSELRDTLAAAAAEAGQNTPGGESPSVRRRYEGVDLDSLGHVGTDLTAALLVDLHRSRA</sequence>
<feature type="transmembrane region" description="Helical" evidence="9">
    <location>
        <begin position="388"/>
        <end position="409"/>
    </location>
</feature>
<comment type="caution">
    <text evidence="11">The sequence shown here is derived from an EMBL/GenBank/DDBJ whole genome shotgun (WGS) entry which is preliminary data.</text>
</comment>
<keyword evidence="6 9" id="KW-1133">Transmembrane helix</keyword>
<comment type="subcellular location">
    <subcellularLocation>
        <location evidence="1">Cell membrane</location>
        <topology evidence="1">Multi-pass membrane protein</topology>
    </subcellularLocation>
</comment>
<feature type="transmembrane region" description="Helical" evidence="9">
    <location>
        <begin position="258"/>
        <end position="275"/>
    </location>
</feature>
<keyword evidence="4" id="KW-1003">Cell membrane</keyword>
<dbReference type="GO" id="GO:0005886">
    <property type="term" value="C:plasma membrane"/>
    <property type="evidence" value="ECO:0007669"/>
    <property type="project" value="UniProtKB-SubCell"/>
</dbReference>
<dbReference type="GO" id="GO:0022857">
    <property type="term" value="F:transmembrane transporter activity"/>
    <property type="evidence" value="ECO:0007669"/>
    <property type="project" value="InterPro"/>
</dbReference>
<feature type="region of interest" description="Disordered" evidence="8">
    <location>
        <begin position="1"/>
        <end position="33"/>
    </location>
</feature>
<keyword evidence="3" id="KW-0813">Transport</keyword>
<dbReference type="CDD" id="cd17502">
    <property type="entry name" value="MFS_Azr1_MDR_like"/>
    <property type="match status" value="1"/>
</dbReference>
<feature type="transmembrane region" description="Helical" evidence="9">
    <location>
        <begin position="106"/>
        <end position="123"/>
    </location>
</feature>
<dbReference type="InterPro" id="IPR020846">
    <property type="entry name" value="MFS_dom"/>
</dbReference>
<dbReference type="eggNOG" id="COG0477">
    <property type="taxonomic scope" value="Bacteria"/>
</dbReference>
<keyword evidence="12" id="KW-1185">Reference proteome</keyword>
<proteinExistence type="inferred from homology"/>
<dbReference type="PROSITE" id="PS00216">
    <property type="entry name" value="SUGAR_TRANSPORT_1"/>
    <property type="match status" value="1"/>
</dbReference>
<dbReference type="InterPro" id="IPR005829">
    <property type="entry name" value="Sugar_transporter_CS"/>
</dbReference>
<evidence type="ECO:0000256" key="8">
    <source>
        <dbReference type="SAM" id="MobiDB-lite"/>
    </source>
</evidence>
<feature type="transmembrane region" description="Helical" evidence="9">
    <location>
        <begin position="363"/>
        <end position="382"/>
    </location>
</feature>
<dbReference type="InterPro" id="IPR011701">
    <property type="entry name" value="MFS"/>
</dbReference>
<dbReference type="PRINTS" id="PR01036">
    <property type="entry name" value="TCRTETB"/>
</dbReference>
<reference evidence="11 12" key="1">
    <citation type="submission" date="2012-02" db="EMBL/GenBank/DDBJ databases">
        <title>Whole genome shotgun sequence of Mobilicoccus pelagius NBRC 104925.</title>
        <authorList>
            <person name="Yoshida Y."/>
            <person name="Hosoyama A."/>
            <person name="Tsuchikane K."/>
            <person name="Katsumata H."/>
            <person name="Yamazaki S."/>
            <person name="Fujita N."/>
        </authorList>
    </citation>
    <scope>NUCLEOTIDE SEQUENCE [LARGE SCALE GENOMIC DNA]</scope>
    <source>
        <strain evidence="11 12">NBRC 104925</strain>
    </source>
</reference>
<feature type="compositionally biased region" description="Polar residues" evidence="8">
    <location>
        <begin position="1"/>
        <end position="28"/>
    </location>
</feature>
<evidence type="ECO:0000259" key="10">
    <source>
        <dbReference type="PROSITE" id="PS50850"/>
    </source>
</evidence>
<evidence type="ECO:0000313" key="12">
    <source>
        <dbReference type="Proteomes" id="UP000004367"/>
    </source>
</evidence>
<feature type="transmembrane region" description="Helical" evidence="9">
    <location>
        <begin position="227"/>
        <end position="246"/>
    </location>
</feature>
<dbReference type="PROSITE" id="PS50850">
    <property type="entry name" value="MFS"/>
    <property type="match status" value="1"/>
</dbReference>
<dbReference type="Gene3D" id="1.20.1250.20">
    <property type="entry name" value="MFS general substrate transporter like domains"/>
    <property type="match status" value="1"/>
</dbReference>
<evidence type="ECO:0000256" key="6">
    <source>
        <dbReference type="ARBA" id="ARBA00022989"/>
    </source>
</evidence>
<gene>
    <name evidence="11" type="ORF">MOPEL_084_00330</name>
</gene>
<dbReference type="AlphaFoldDB" id="H5UT40"/>
<dbReference type="FunFam" id="1.20.1720.10:FF:000004">
    <property type="entry name" value="EmrB/QacA family drug resistance transporter"/>
    <property type="match status" value="1"/>
</dbReference>
<feature type="domain" description="Major facilitator superfamily (MFS) profile" evidence="10">
    <location>
        <begin position="41"/>
        <end position="525"/>
    </location>
</feature>
<feature type="transmembrane region" description="Helical" evidence="9">
    <location>
        <begin position="75"/>
        <end position="94"/>
    </location>
</feature>
<dbReference type="STRING" id="1089455.MOPEL_084_00330"/>
<accession>H5UT40</accession>
<evidence type="ECO:0000256" key="3">
    <source>
        <dbReference type="ARBA" id="ARBA00022448"/>
    </source>
</evidence>
<dbReference type="NCBIfam" id="TIGR00711">
    <property type="entry name" value="efflux_EmrB"/>
    <property type="match status" value="1"/>
</dbReference>
<evidence type="ECO:0000256" key="2">
    <source>
        <dbReference type="ARBA" id="ARBA00007520"/>
    </source>
</evidence>
<feature type="transmembrane region" description="Helical" evidence="9">
    <location>
        <begin position="194"/>
        <end position="215"/>
    </location>
</feature>
<feature type="transmembrane region" description="Helical" evidence="9">
    <location>
        <begin position="331"/>
        <end position="351"/>
    </location>
</feature>
<evidence type="ECO:0000256" key="5">
    <source>
        <dbReference type="ARBA" id="ARBA00022692"/>
    </source>
</evidence>
<dbReference type="RefSeq" id="WP_009482796.1">
    <property type="nucleotide sequence ID" value="NZ_BAFE01000062.1"/>
</dbReference>
<feature type="transmembrane region" description="Helical" evidence="9">
    <location>
        <begin position="296"/>
        <end position="319"/>
    </location>
</feature>
<comment type="similarity">
    <text evidence="2">Belongs to the major facilitator superfamily. TCR/Tet family.</text>
</comment>
<dbReference type="Pfam" id="PF07690">
    <property type="entry name" value="MFS_1"/>
    <property type="match status" value="1"/>
</dbReference>
<protein>
    <submittedName>
        <fullName evidence="11">Putative drug resistance transporter</fullName>
    </submittedName>
</protein>
<dbReference type="Gene3D" id="1.20.1720.10">
    <property type="entry name" value="Multidrug resistance protein D"/>
    <property type="match status" value="1"/>
</dbReference>
<dbReference type="InterPro" id="IPR004638">
    <property type="entry name" value="EmrB-like"/>
</dbReference>
<dbReference type="PANTHER" id="PTHR23501:SF197">
    <property type="entry name" value="COMD"/>
    <property type="match status" value="1"/>
</dbReference>
<evidence type="ECO:0000256" key="1">
    <source>
        <dbReference type="ARBA" id="ARBA00004651"/>
    </source>
</evidence>
<evidence type="ECO:0000256" key="9">
    <source>
        <dbReference type="SAM" id="Phobius"/>
    </source>
</evidence>
<name>H5UT40_9MICO</name>
<keyword evidence="5 9" id="KW-0812">Transmembrane</keyword>